<feature type="transmembrane region" description="Helical" evidence="1">
    <location>
        <begin position="181"/>
        <end position="200"/>
    </location>
</feature>
<evidence type="ECO:0008006" key="3">
    <source>
        <dbReference type="Google" id="ProtNLM"/>
    </source>
</evidence>
<feature type="transmembrane region" description="Helical" evidence="1">
    <location>
        <begin position="59"/>
        <end position="80"/>
    </location>
</feature>
<organism evidence="2">
    <name type="scientific">candidate division WOR-3 bacterium</name>
    <dbReference type="NCBI Taxonomy" id="2052148"/>
    <lineage>
        <taxon>Bacteria</taxon>
        <taxon>Bacteria division WOR-3</taxon>
    </lineage>
</organism>
<name>A0A7C0VAG0_UNCW3</name>
<dbReference type="Pfam" id="PF06182">
    <property type="entry name" value="ABC2_membrane_6"/>
    <property type="match status" value="1"/>
</dbReference>
<dbReference type="InterPro" id="IPR010390">
    <property type="entry name" value="ABC-2_transporter-like"/>
</dbReference>
<dbReference type="Proteomes" id="UP000885847">
    <property type="component" value="Unassembled WGS sequence"/>
</dbReference>
<keyword evidence="1" id="KW-0812">Transmembrane</keyword>
<keyword evidence="1" id="KW-0472">Membrane</keyword>
<feature type="transmembrane region" description="Helical" evidence="1">
    <location>
        <begin position="227"/>
        <end position="245"/>
    </location>
</feature>
<evidence type="ECO:0000313" key="2">
    <source>
        <dbReference type="EMBL" id="HDI82832.1"/>
    </source>
</evidence>
<dbReference type="EMBL" id="DQWE01000165">
    <property type="protein sequence ID" value="HDI82832.1"/>
    <property type="molecule type" value="Genomic_DNA"/>
</dbReference>
<dbReference type="AlphaFoldDB" id="A0A7C0VAG0"/>
<feature type="transmembrane region" description="Helical" evidence="1">
    <location>
        <begin position="146"/>
        <end position="169"/>
    </location>
</feature>
<comment type="caution">
    <text evidence="2">The sequence shown here is derived from an EMBL/GenBank/DDBJ whole genome shotgun (WGS) entry which is preliminary data.</text>
</comment>
<evidence type="ECO:0000256" key="1">
    <source>
        <dbReference type="SAM" id="Phobius"/>
    </source>
</evidence>
<reference evidence="2" key="1">
    <citation type="journal article" date="2020" name="mSystems">
        <title>Genome- and Community-Level Interaction Insights into Carbon Utilization and Element Cycling Functions of Hydrothermarchaeota in Hydrothermal Sediment.</title>
        <authorList>
            <person name="Zhou Z."/>
            <person name="Liu Y."/>
            <person name="Xu W."/>
            <person name="Pan J."/>
            <person name="Luo Z.H."/>
            <person name="Li M."/>
        </authorList>
    </citation>
    <scope>NUCLEOTIDE SEQUENCE [LARGE SCALE GENOMIC DNA]</scope>
    <source>
        <strain evidence="2">HyVt-102</strain>
    </source>
</reference>
<protein>
    <recommendedName>
        <fullName evidence="3">ABC transporter permease</fullName>
    </recommendedName>
</protein>
<dbReference type="PANTHER" id="PTHR36832:SF1">
    <property type="entry name" value="SLR1174 PROTEIN"/>
    <property type="match status" value="1"/>
</dbReference>
<sequence>MKKYLEAMRCEFKFHLNYRLNLFFGVSYHPIILLVYYFLWTFIYRAGGSIGDYSLGGMLTYYLITGLLGMFVPIFAYYTMTENIKKGDLIFFLTRPLDFLGYYYFAILTGCLIWSMSAIIVSLPFILWWRNILIFPCINGMLKGLIFTIIAFNMALTLGFILNLLTFFIGDPFGISGFYDFLISLLGGWVLPLDVLPGFIQYLPFKYLYYIPARAFMNYPISLTKELLNAMLWLVFFFAVIRFMWIMGIKKYEAFGG</sequence>
<gene>
    <name evidence="2" type="ORF">ENF18_03455</name>
</gene>
<proteinExistence type="predicted"/>
<feature type="transmembrane region" description="Helical" evidence="1">
    <location>
        <begin position="20"/>
        <end position="39"/>
    </location>
</feature>
<accession>A0A7C0VAG0</accession>
<feature type="transmembrane region" description="Helical" evidence="1">
    <location>
        <begin position="101"/>
        <end position="126"/>
    </location>
</feature>
<keyword evidence="1" id="KW-1133">Transmembrane helix</keyword>
<dbReference type="PANTHER" id="PTHR36832">
    <property type="entry name" value="SLR1174 PROTEIN-RELATED"/>
    <property type="match status" value="1"/>
</dbReference>